<dbReference type="AlphaFoldDB" id="A0A840XVI8"/>
<dbReference type="GO" id="GO:0009288">
    <property type="term" value="C:bacterial-type flagellum"/>
    <property type="evidence" value="ECO:0007669"/>
    <property type="project" value="UniProtKB-SubCell"/>
</dbReference>
<evidence type="ECO:0000313" key="5">
    <source>
        <dbReference type="EMBL" id="MBB5692758.1"/>
    </source>
</evidence>
<evidence type="ECO:0000256" key="1">
    <source>
        <dbReference type="ARBA" id="ARBA00004365"/>
    </source>
</evidence>
<evidence type="ECO:0000259" key="4">
    <source>
        <dbReference type="Pfam" id="PF00700"/>
    </source>
</evidence>
<dbReference type="PANTHER" id="PTHR42792:SF1">
    <property type="entry name" value="FLAGELLAR HOOK-ASSOCIATED PROTEIN 3"/>
    <property type="match status" value="1"/>
</dbReference>
<dbReference type="GO" id="GO:0005198">
    <property type="term" value="F:structural molecule activity"/>
    <property type="evidence" value="ECO:0007669"/>
    <property type="project" value="InterPro"/>
</dbReference>
<protein>
    <submittedName>
        <fullName evidence="5">Flagellin-like hook-associated protein FlgL</fullName>
    </submittedName>
</protein>
<feature type="domain" description="Flagellin C-terminal" evidence="4">
    <location>
        <begin position="269"/>
        <end position="348"/>
    </location>
</feature>
<sequence>MLAQLIGQSSNIKSQVEKLTAQSADGKRGTWYGDIAGDARRAINLRGEISRREVHATTIDRALGRTGAAQGALKGLSSIAEDFLTQAGKVSSADSTRISALASSARQAIGQVAALLNEKHGGEYLFNGADSANPPIPNPGAIMATPMATKIVAAAGSLASGNSAAVLAATLSAAKDGAPGATPFSNYLLDPGRGLNEARRSTLTGDGESVETGLFANRNAEATTAGSEAGGWSRDLLRGLMTLAGLTADKAATGADFDAVMTSVKTGLKSAMTALGEEAGALGLSESRLEAAKTRHGELQLSLNAQLADVEEVDLAATLTALQDTQTRLQASWQALSRLSGLSLTNFLR</sequence>
<keyword evidence="3" id="KW-0975">Bacterial flagellum</keyword>
<dbReference type="RefSeq" id="WP_184514097.1">
    <property type="nucleotide sequence ID" value="NZ_JACIJD010000003.1"/>
</dbReference>
<proteinExistence type="inferred from homology"/>
<dbReference type="SUPFAM" id="SSF64518">
    <property type="entry name" value="Phase 1 flagellin"/>
    <property type="match status" value="1"/>
</dbReference>
<gene>
    <name evidence="5" type="ORF">FHS87_000777</name>
</gene>
<comment type="similarity">
    <text evidence="2">Belongs to the bacterial flagellin family.</text>
</comment>
<accession>A0A840XVI8</accession>
<reference evidence="5 6" key="1">
    <citation type="submission" date="2020-08" db="EMBL/GenBank/DDBJ databases">
        <title>Genomic Encyclopedia of Type Strains, Phase IV (KMG-IV): sequencing the most valuable type-strain genomes for metagenomic binning, comparative biology and taxonomic classification.</title>
        <authorList>
            <person name="Goeker M."/>
        </authorList>
    </citation>
    <scope>NUCLEOTIDE SEQUENCE [LARGE SCALE GENOMIC DNA]</scope>
    <source>
        <strain evidence="5 6">DSM 25622</strain>
    </source>
</reference>
<comment type="caution">
    <text evidence="5">The sequence shown here is derived from an EMBL/GenBank/DDBJ whole genome shotgun (WGS) entry which is preliminary data.</text>
</comment>
<keyword evidence="5" id="KW-0966">Cell projection</keyword>
<dbReference type="PANTHER" id="PTHR42792">
    <property type="entry name" value="FLAGELLIN"/>
    <property type="match status" value="1"/>
</dbReference>
<evidence type="ECO:0000256" key="2">
    <source>
        <dbReference type="ARBA" id="ARBA00005709"/>
    </source>
</evidence>
<keyword evidence="5" id="KW-0282">Flagellum</keyword>
<dbReference type="InterPro" id="IPR001492">
    <property type="entry name" value="Flagellin"/>
</dbReference>
<dbReference type="EMBL" id="JACIJD010000003">
    <property type="protein sequence ID" value="MBB5692758.1"/>
    <property type="molecule type" value="Genomic_DNA"/>
</dbReference>
<name>A0A840XVI8_9PROT</name>
<dbReference type="Proteomes" id="UP000580654">
    <property type="component" value="Unassembled WGS sequence"/>
</dbReference>
<evidence type="ECO:0000313" key="6">
    <source>
        <dbReference type="Proteomes" id="UP000580654"/>
    </source>
</evidence>
<dbReference type="Pfam" id="PF00700">
    <property type="entry name" value="Flagellin_C"/>
    <property type="match status" value="1"/>
</dbReference>
<keyword evidence="6" id="KW-1185">Reference proteome</keyword>
<keyword evidence="5" id="KW-0969">Cilium</keyword>
<dbReference type="InterPro" id="IPR046358">
    <property type="entry name" value="Flagellin_C"/>
</dbReference>
<evidence type="ECO:0000256" key="3">
    <source>
        <dbReference type="ARBA" id="ARBA00023143"/>
    </source>
</evidence>
<organism evidence="5 6">
    <name type="scientific">Muricoccus pecuniae</name>
    <dbReference type="NCBI Taxonomy" id="693023"/>
    <lineage>
        <taxon>Bacteria</taxon>
        <taxon>Pseudomonadati</taxon>
        <taxon>Pseudomonadota</taxon>
        <taxon>Alphaproteobacteria</taxon>
        <taxon>Acetobacterales</taxon>
        <taxon>Roseomonadaceae</taxon>
        <taxon>Muricoccus</taxon>
    </lineage>
</organism>
<comment type="subcellular location">
    <subcellularLocation>
        <location evidence="1">Bacterial flagellum</location>
    </subcellularLocation>
</comment>
<dbReference type="Gene3D" id="1.20.1330.10">
    <property type="entry name" value="f41 fragment of flagellin, N-terminal domain"/>
    <property type="match status" value="1"/>
</dbReference>